<keyword evidence="2" id="KW-1185">Reference proteome</keyword>
<gene>
    <name evidence="1" type="ORF">MFFC18_21250</name>
</gene>
<dbReference type="Proteomes" id="UP000322214">
    <property type="component" value="Chromosome"/>
</dbReference>
<dbReference type="EMBL" id="CP042912">
    <property type="protein sequence ID" value="QEG22249.1"/>
    <property type="molecule type" value="Genomic_DNA"/>
</dbReference>
<evidence type="ECO:0000313" key="1">
    <source>
        <dbReference type="EMBL" id="QEG22249.1"/>
    </source>
</evidence>
<organism evidence="1 2">
    <name type="scientific">Mariniblastus fucicola</name>
    <dbReference type="NCBI Taxonomy" id="980251"/>
    <lineage>
        <taxon>Bacteria</taxon>
        <taxon>Pseudomonadati</taxon>
        <taxon>Planctomycetota</taxon>
        <taxon>Planctomycetia</taxon>
        <taxon>Pirellulales</taxon>
        <taxon>Pirellulaceae</taxon>
        <taxon>Mariniblastus</taxon>
    </lineage>
</organism>
<evidence type="ECO:0000313" key="2">
    <source>
        <dbReference type="Proteomes" id="UP000322214"/>
    </source>
</evidence>
<dbReference type="KEGG" id="mff:MFFC18_21250"/>
<dbReference type="AlphaFoldDB" id="A0A5B9P9W0"/>
<sequence length="97" mass="11121">MLQCHIELRNDGHTSIYYHGEPGVIQTFSITDGNADDSKERVVYENRNATWQVLAPGQSAVAIYPKFRDNYPVSISTRVSDWRGRTGYFSTIIPRER</sequence>
<dbReference type="STRING" id="980251.GCA_001642875_02646"/>
<proteinExistence type="predicted"/>
<accession>A0A5B9P9W0</accession>
<reference evidence="1 2" key="1">
    <citation type="submission" date="2019-08" db="EMBL/GenBank/DDBJ databases">
        <title>Deep-cultivation of Planctomycetes and their phenomic and genomic characterization uncovers novel biology.</title>
        <authorList>
            <person name="Wiegand S."/>
            <person name="Jogler M."/>
            <person name="Boedeker C."/>
            <person name="Pinto D."/>
            <person name="Vollmers J."/>
            <person name="Rivas-Marin E."/>
            <person name="Kohn T."/>
            <person name="Peeters S.H."/>
            <person name="Heuer A."/>
            <person name="Rast P."/>
            <person name="Oberbeckmann S."/>
            <person name="Bunk B."/>
            <person name="Jeske O."/>
            <person name="Meyerdierks A."/>
            <person name="Storesund J.E."/>
            <person name="Kallscheuer N."/>
            <person name="Luecker S."/>
            <person name="Lage O.M."/>
            <person name="Pohl T."/>
            <person name="Merkel B.J."/>
            <person name="Hornburger P."/>
            <person name="Mueller R.-W."/>
            <person name="Bruemmer F."/>
            <person name="Labrenz M."/>
            <person name="Spormann A.M."/>
            <person name="Op den Camp H."/>
            <person name="Overmann J."/>
            <person name="Amann R."/>
            <person name="Jetten M.S.M."/>
            <person name="Mascher T."/>
            <person name="Medema M.H."/>
            <person name="Devos D.P."/>
            <person name="Kaster A.-K."/>
            <person name="Ovreas L."/>
            <person name="Rohde M."/>
            <person name="Galperin M.Y."/>
            <person name="Jogler C."/>
        </authorList>
    </citation>
    <scope>NUCLEOTIDE SEQUENCE [LARGE SCALE GENOMIC DNA]</scope>
    <source>
        <strain evidence="1 2">FC18</strain>
    </source>
</reference>
<name>A0A5B9P9W0_9BACT</name>
<protein>
    <submittedName>
        <fullName evidence="1">Uncharacterized protein</fullName>
    </submittedName>
</protein>